<dbReference type="InterPro" id="IPR020271">
    <property type="entry name" value="Uncharacterised_MJ1172"/>
</dbReference>
<dbReference type="OrthoDB" id="798343at2"/>
<dbReference type="Gene3D" id="1.10.1220.170">
    <property type="match status" value="1"/>
</dbReference>
<evidence type="ECO:0000313" key="3">
    <source>
        <dbReference type="Proteomes" id="UP000297248"/>
    </source>
</evidence>
<name>A0A4Y8ACX4_9SPHI</name>
<accession>A0A4Y8ACX4</accession>
<organism evidence="2 3">
    <name type="scientific">Mucilaginibacter phyllosphaerae</name>
    <dbReference type="NCBI Taxonomy" id="1812349"/>
    <lineage>
        <taxon>Bacteria</taxon>
        <taxon>Pseudomonadati</taxon>
        <taxon>Bacteroidota</taxon>
        <taxon>Sphingobacteriia</taxon>
        <taxon>Sphingobacteriales</taxon>
        <taxon>Sphingobacteriaceae</taxon>
        <taxon>Mucilaginibacter</taxon>
    </lineage>
</organism>
<proteinExistence type="predicted"/>
<sequence>MSTIVVHTETEEQEKAVKAALKSLHVSFEDEVDETEYINSSPAMIARIEQAEKDIAAGKIVKVDIDSLWK</sequence>
<dbReference type="EMBL" id="JACIEG010000005">
    <property type="protein sequence ID" value="MBB3970074.1"/>
    <property type="molecule type" value="Genomic_DNA"/>
</dbReference>
<evidence type="ECO:0000313" key="2">
    <source>
        <dbReference type="EMBL" id="TEW66466.1"/>
    </source>
</evidence>
<comment type="caution">
    <text evidence="2">The sequence shown here is derived from an EMBL/GenBank/DDBJ whole genome shotgun (WGS) entry which is preliminary data.</text>
</comment>
<dbReference type="Proteomes" id="UP000297248">
    <property type="component" value="Unassembled WGS sequence"/>
</dbReference>
<reference evidence="2 3" key="1">
    <citation type="journal article" date="2016" name="Int. J. Syst. Evol. Microbiol.">
        <title>Proposal of Mucilaginibacter phyllosphaerae sp. nov. isolated from the phyllosphere of Galium album.</title>
        <authorList>
            <person name="Aydogan E.L."/>
            <person name="Busse H.J."/>
            <person name="Moser G."/>
            <person name="Muller C."/>
            <person name="Kampfer P."/>
            <person name="Glaeser S.P."/>
        </authorList>
    </citation>
    <scope>NUCLEOTIDE SEQUENCE [LARGE SCALE GENOMIC DNA]</scope>
    <source>
        <strain evidence="2 3">PP-F2FG21</strain>
    </source>
</reference>
<dbReference type="RefSeq" id="WP_134336077.1">
    <property type="nucleotide sequence ID" value="NZ_BMCZ01000003.1"/>
</dbReference>
<keyword evidence="4" id="KW-1185">Reference proteome</keyword>
<gene>
    <name evidence="2" type="ORF">E2R65_08540</name>
    <name evidence="1" type="ORF">GGR35_002690</name>
</gene>
<evidence type="ECO:0000313" key="4">
    <source>
        <dbReference type="Proteomes" id="UP000583101"/>
    </source>
</evidence>
<dbReference type="AlphaFoldDB" id="A0A4Y8ACX4"/>
<dbReference type="EMBL" id="SNQG01000003">
    <property type="protein sequence ID" value="TEW66466.1"/>
    <property type="molecule type" value="Genomic_DNA"/>
</dbReference>
<reference evidence="1 4" key="3">
    <citation type="submission" date="2020-08" db="EMBL/GenBank/DDBJ databases">
        <title>Genomic Encyclopedia of Type Strains, Phase IV (KMG-IV): sequencing the most valuable type-strain genomes for metagenomic binning, comparative biology and taxonomic classification.</title>
        <authorList>
            <person name="Goeker M."/>
        </authorList>
    </citation>
    <scope>NUCLEOTIDE SEQUENCE [LARGE SCALE GENOMIC DNA]</scope>
    <source>
        <strain evidence="1 4">DSM 100995</strain>
    </source>
</reference>
<protein>
    <submittedName>
        <fullName evidence="2">Uncharacterized protein</fullName>
    </submittedName>
</protein>
<dbReference type="Proteomes" id="UP000583101">
    <property type="component" value="Unassembled WGS sequence"/>
</dbReference>
<dbReference type="Pfam" id="PF10884">
    <property type="entry name" value="DUF2683"/>
    <property type="match status" value="1"/>
</dbReference>
<evidence type="ECO:0000313" key="1">
    <source>
        <dbReference type="EMBL" id="MBB3970074.1"/>
    </source>
</evidence>
<reference evidence="2" key="2">
    <citation type="submission" date="2019-03" db="EMBL/GenBank/DDBJ databases">
        <authorList>
            <person name="Yan Y.-Q."/>
            <person name="Du Z.-J."/>
        </authorList>
    </citation>
    <scope>NUCLEOTIDE SEQUENCE</scope>
    <source>
        <strain evidence="2">PP-F2FG21</strain>
    </source>
</reference>